<reference evidence="1" key="1">
    <citation type="journal article" date="2020" name="New Phytol.">
        <title>Comparative genomics reveals dynamic genome evolution in host specialist ectomycorrhizal fungi.</title>
        <authorList>
            <person name="Lofgren L.A."/>
            <person name="Nguyen N.H."/>
            <person name="Vilgalys R."/>
            <person name="Ruytinx J."/>
            <person name="Liao H.L."/>
            <person name="Branco S."/>
            <person name="Kuo A."/>
            <person name="LaButti K."/>
            <person name="Lipzen A."/>
            <person name="Andreopoulos W."/>
            <person name="Pangilinan J."/>
            <person name="Riley R."/>
            <person name="Hundley H."/>
            <person name="Na H."/>
            <person name="Barry K."/>
            <person name="Grigoriev I.V."/>
            <person name="Stajich J.E."/>
            <person name="Kennedy P.G."/>
        </authorList>
    </citation>
    <scope>NUCLEOTIDE SEQUENCE</scope>
    <source>
        <strain evidence="1">MN1</strain>
    </source>
</reference>
<dbReference type="EMBL" id="JABBWG010000050">
    <property type="protein sequence ID" value="KAG1805858.1"/>
    <property type="molecule type" value="Genomic_DNA"/>
</dbReference>
<sequence length="168" mass="18638">MAGQEVSIRITASLKVAVLEDGVDFRAYFPWRSLFSEIKDAYQPTLVADMTIFPAVTWGRLQQIAESSSSNQLLSNPLYASSTTFPNDNVTFQSDETGLYGRSDEEKRLIRITTISVVTRLALEFHTVGQEEVTKLTISMLLQRLRTLEPTLEAAIANKPCGSCARSS</sequence>
<name>A0A9P7J710_9AGAM</name>
<keyword evidence="2" id="KW-1185">Reference proteome</keyword>
<dbReference type="GeneID" id="64635108"/>
<accession>A0A9P7J710</accession>
<dbReference type="OrthoDB" id="3041930at2759"/>
<gene>
    <name evidence="1" type="ORF">BJ212DRAFT_1486197</name>
</gene>
<proteinExistence type="predicted"/>
<dbReference type="Proteomes" id="UP000807769">
    <property type="component" value="Unassembled WGS sequence"/>
</dbReference>
<organism evidence="1 2">
    <name type="scientific">Suillus subaureus</name>
    <dbReference type="NCBI Taxonomy" id="48587"/>
    <lineage>
        <taxon>Eukaryota</taxon>
        <taxon>Fungi</taxon>
        <taxon>Dikarya</taxon>
        <taxon>Basidiomycota</taxon>
        <taxon>Agaricomycotina</taxon>
        <taxon>Agaricomycetes</taxon>
        <taxon>Agaricomycetidae</taxon>
        <taxon>Boletales</taxon>
        <taxon>Suillineae</taxon>
        <taxon>Suillaceae</taxon>
        <taxon>Suillus</taxon>
    </lineage>
</organism>
<dbReference type="RefSeq" id="XP_041187499.1">
    <property type="nucleotide sequence ID" value="XM_041341092.1"/>
</dbReference>
<protein>
    <submittedName>
        <fullName evidence="1">Uncharacterized protein</fullName>
    </submittedName>
</protein>
<dbReference type="AlphaFoldDB" id="A0A9P7J710"/>
<comment type="caution">
    <text evidence="1">The sequence shown here is derived from an EMBL/GenBank/DDBJ whole genome shotgun (WGS) entry which is preliminary data.</text>
</comment>
<evidence type="ECO:0000313" key="2">
    <source>
        <dbReference type="Proteomes" id="UP000807769"/>
    </source>
</evidence>
<evidence type="ECO:0000313" key="1">
    <source>
        <dbReference type="EMBL" id="KAG1805858.1"/>
    </source>
</evidence>